<dbReference type="EMBL" id="CP064815">
    <property type="protein sequence ID" value="QPG76842.1"/>
    <property type="molecule type" value="Genomic_DNA"/>
</dbReference>
<dbReference type="KEGG" id="bnn:FOA43_004236"/>
<feature type="region of interest" description="Disordered" evidence="1">
    <location>
        <begin position="1"/>
        <end position="20"/>
    </location>
</feature>
<feature type="compositionally biased region" description="Low complexity" evidence="1">
    <location>
        <begin position="77"/>
        <end position="89"/>
    </location>
</feature>
<dbReference type="Proteomes" id="UP000662931">
    <property type="component" value="Chromosome 4"/>
</dbReference>
<feature type="region of interest" description="Disordered" evidence="1">
    <location>
        <begin position="31"/>
        <end position="116"/>
    </location>
</feature>
<dbReference type="OrthoDB" id="10001928at2759"/>
<dbReference type="GO" id="GO:0045454">
    <property type="term" value="P:cell redox homeostasis"/>
    <property type="evidence" value="ECO:0007669"/>
    <property type="project" value="TreeGrafter"/>
</dbReference>
<evidence type="ECO:0000313" key="2">
    <source>
        <dbReference type="EMBL" id="QPG76842.1"/>
    </source>
</evidence>
<dbReference type="AlphaFoldDB" id="A0A875SAN9"/>
<gene>
    <name evidence="2" type="ORF">FOA43_004236</name>
</gene>
<dbReference type="PANTHER" id="PTHR43503">
    <property type="entry name" value="MCG48959-RELATED"/>
    <property type="match status" value="1"/>
</dbReference>
<evidence type="ECO:0000256" key="1">
    <source>
        <dbReference type="SAM" id="MobiDB-lite"/>
    </source>
</evidence>
<feature type="compositionally biased region" description="Low complexity" evidence="1">
    <location>
        <begin position="31"/>
        <end position="41"/>
    </location>
</feature>
<dbReference type="GeneID" id="62197636"/>
<protein>
    <submittedName>
        <fullName evidence="2">Uncharacterized protein</fullName>
    </submittedName>
</protein>
<accession>A0A875SAN9</accession>
<name>A0A875SAN9_EENNA</name>
<sequence>MPTVDFRGETLPAEEGVHEPSLTTIHASTATTATLETRTPASSFASSGDPLDPMGTQAENAGPAGNEDAPTVTNTHSASTPPNSAAPSAMLSSQTTSPIGSPHTPPTFATATPADPSPGIPSYISLENKIGFPPCEEASVDGARIPRSLCIPYARQTVKAFAEFLYTGQVGSNWKIFPTATELLMLAKRYDIPLLYNLVLEMLFVVLARKEAQLMNDARKLKAVVEAGGIQDKFGPTTFGAGSAIDRFSQCLAKLDDGFVDRVLFKRASKVARRTSSMGVHTADENATSVRTTLGFLKDDVYETSDGDGDVEAALADAARSGRFGDRKSVASSFFGPGDVLNNKRESSVTASTGASTGFKSSKEWPSFKQLVSPHTVECSDTIVEMLIETGAIANDMKLMLRAINVKEMSLQYRKQKREVMATLEAMKTISQG</sequence>
<dbReference type="RefSeq" id="XP_038780407.1">
    <property type="nucleotide sequence ID" value="XM_038924479.1"/>
</dbReference>
<organism evidence="2 3">
    <name type="scientific">Eeniella nana</name>
    <name type="common">Yeast</name>
    <name type="synonym">Brettanomyces nanus</name>
    <dbReference type="NCBI Taxonomy" id="13502"/>
    <lineage>
        <taxon>Eukaryota</taxon>
        <taxon>Fungi</taxon>
        <taxon>Dikarya</taxon>
        <taxon>Ascomycota</taxon>
        <taxon>Saccharomycotina</taxon>
        <taxon>Pichiomycetes</taxon>
        <taxon>Pichiales</taxon>
        <taxon>Pichiaceae</taxon>
        <taxon>Brettanomyces</taxon>
    </lineage>
</organism>
<dbReference type="PANTHER" id="PTHR43503:SF2">
    <property type="entry name" value="NEGATIVE REGULATOR OF SPORULATION MDS3-RELATED"/>
    <property type="match status" value="1"/>
</dbReference>
<dbReference type="GO" id="GO:0005739">
    <property type="term" value="C:mitochondrion"/>
    <property type="evidence" value="ECO:0007669"/>
    <property type="project" value="TreeGrafter"/>
</dbReference>
<keyword evidence="3" id="KW-1185">Reference proteome</keyword>
<proteinExistence type="predicted"/>
<dbReference type="GO" id="GO:0005829">
    <property type="term" value="C:cytosol"/>
    <property type="evidence" value="ECO:0007669"/>
    <property type="project" value="TreeGrafter"/>
</dbReference>
<reference evidence="2" key="1">
    <citation type="submission" date="2020-10" db="EMBL/GenBank/DDBJ databases">
        <authorList>
            <person name="Roach M.J.R."/>
        </authorList>
    </citation>
    <scope>NUCLEOTIDE SEQUENCE</scope>
    <source>
        <strain evidence="2">CBS 1945</strain>
    </source>
</reference>
<evidence type="ECO:0000313" key="3">
    <source>
        <dbReference type="Proteomes" id="UP000662931"/>
    </source>
</evidence>
<feature type="compositionally biased region" description="Polar residues" evidence="1">
    <location>
        <begin position="90"/>
        <end position="99"/>
    </location>
</feature>